<dbReference type="PANTHER" id="PTHR33989">
    <property type="match status" value="1"/>
</dbReference>
<dbReference type="Proteomes" id="UP000011769">
    <property type="component" value="Unassembled WGS sequence"/>
</dbReference>
<sequence>MSFLFYIDDLVQIMPVIIIGSIFLIFYVLGSPSVGNSGKALVPLLTPLSSKFAVVNSLTMGFLGLYASMTISMYYAEALGVDTKSGSVLGLVTFILLNLNGTTPKGFINASSFGAVGLIAAILVSFVSIRIYKFCIDKKIAIRLPDSVPPNIGNSFSALIPYFLPLRLLG</sequence>
<comment type="subcellular location">
    <subcellularLocation>
        <location evidence="1">Cell membrane</location>
        <topology evidence="1">Multi-pass membrane protein</topology>
    </subcellularLocation>
</comment>
<keyword evidence="6 8" id="KW-1133">Transmembrane helix</keyword>
<comment type="caution">
    <text evidence="10">The sequence shown here is derived from an EMBL/GenBank/DDBJ whole genome shotgun (WGS) entry which is preliminary data.</text>
</comment>
<keyword evidence="4" id="KW-0762">Sugar transport</keyword>
<keyword evidence="5 8" id="KW-0812">Transmembrane</keyword>
<evidence type="ECO:0000256" key="7">
    <source>
        <dbReference type="ARBA" id="ARBA00023136"/>
    </source>
</evidence>
<feature type="domain" description="Phosphotransferase system EIIC" evidence="9">
    <location>
        <begin position="11"/>
        <end position="164"/>
    </location>
</feature>
<dbReference type="PANTHER" id="PTHR33989:SF4">
    <property type="entry name" value="PTS SYSTEM N,N'-DIACETYLCHITOBIOSE-SPECIFIC EIIC COMPONENT"/>
    <property type="match status" value="1"/>
</dbReference>
<evidence type="ECO:0000259" key="9">
    <source>
        <dbReference type="Pfam" id="PF02378"/>
    </source>
</evidence>
<reference evidence="10 11" key="1">
    <citation type="journal article" date="2013" name="PLoS ONE">
        <title>Comparative Genomic Characterization of Three Streptococcus parauberis Strains in Fish Pathogen, as Assessed by Wide-Genome Analyses.</title>
        <authorList>
            <person name="Nho S.W."/>
            <person name="Hikima J."/>
            <person name="Park S.B."/>
            <person name="Jang H.B."/>
            <person name="Cha I.S."/>
            <person name="Yasuike M."/>
            <person name="Nakamura Y."/>
            <person name="Fujiwara A."/>
            <person name="Sano M."/>
            <person name="Kanai K."/>
            <person name="Kondo H."/>
            <person name="Hirono I."/>
            <person name="Takeyama H."/>
            <person name="Aoki T."/>
            <person name="Jung T.S."/>
        </authorList>
    </citation>
    <scope>NUCLEOTIDE SEQUENCE [LARGE SCALE GENOMIC DNA]</scope>
    <source>
        <strain evidence="10 11">KRS-02083</strain>
    </source>
</reference>
<name>A0ABN0IPM1_9STRE</name>
<evidence type="ECO:0000313" key="11">
    <source>
        <dbReference type="Proteomes" id="UP000011769"/>
    </source>
</evidence>
<feature type="transmembrane region" description="Helical" evidence="8">
    <location>
        <begin position="12"/>
        <end position="32"/>
    </location>
</feature>
<evidence type="ECO:0000256" key="6">
    <source>
        <dbReference type="ARBA" id="ARBA00022989"/>
    </source>
</evidence>
<keyword evidence="7 8" id="KW-0472">Membrane</keyword>
<dbReference type="EMBL" id="ALYM01000008">
    <property type="protein sequence ID" value="EMG24739.1"/>
    <property type="molecule type" value="Genomic_DNA"/>
</dbReference>
<proteinExistence type="predicted"/>
<evidence type="ECO:0000256" key="3">
    <source>
        <dbReference type="ARBA" id="ARBA00022475"/>
    </source>
</evidence>
<evidence type="ECO:0000256" key="2">
    <source>
        <dbReference type="ARBA" id="ARBA00022448"/>
    </source>
</evidence>
<evidence type="ECO:0000256" key="4">
    <source>
        <dbReference type="ARBA" id="ARBA00022597"/>
    </source>
</evidence>
<evidence type="ECO:0000256" key="8">
    <source>
        <dbReference type="SAM" id="Phobius"/>
    </source>
</evidence>
<dbReference type="Pfam" id="PF02378">
    <property type="entry name" value="PTS_EIIC"/>
    <property type="match status" value="1"/>
</dbReference>
<feature type="transmembrane region" description="Helical" evidence="8">
    <location>
        <begin position="52"/>
        <end position="76"/>
    </location>
</feature>
<keyword evidence="11" id="KW-1185">Reference proteome</keyword>
<evidence type="ECO:0000256" key="5">
    <source>
        <dbReference type="ARBA" id="ARBA00022692"/>
    </source>
</evidence>
<evidence type="ECO:0000313" key="10">
    <source>
        <dbReference type="EMBL" id="EMG24739.1"/>
    </source>
</evidence>
<gene>
    <name evidence="10" type="ORF">SPJ1_1998</name>
</gene>
<accession>A0ABN0IPM1</accession>
<organism evidence="10 11">
    <name type="scientific">Streptococcus parauberis KRS-02083</name>
    <dbReference type="NCBI Taxonomy" id="1207545"/>
    <lineage>
        <taxon>Bacteria</taxon>
        <taxon>Bacillati</taxon>
        <taxon>Bacillota</taxon>
        <taxon>Bacilli</taxon>
        <taxon>Lactobacillales</taxon>
        <taxon>Streptococcaceae</taxon>
        <taxon>Streptococcus</taxon>
    </lineage>
</organism>
<dbReference type="InterPro" id="IPR051088">
    <property type="entry name" value="PTS_Sugar-EIIC/EIIB"/>
</dbReference>
<evidence type="ECO:0000256" key="1">
    <source>
        <dbReference type="ARBA" id="ARBA00004651"/>
    </source>
</evidence>
<protein>
    <submittedName>
        <fullName evidence="10">PTS system cellobiose-specific IIC protein</fullName>
    </submittedName>
</protein>
<keyword evidence="2" id="KW-0813">Transport</keyword>
<keyword evidence="3" id="KW-1003">Cell membrane</keyword>
<feature type="transmembrane region" description="Helical" evidence="8">
    <location>
        <begin position="113"/>
        <end position="132"/>
    </location>
</feature>
<dbReference type="InterPro" id="IPR003352">
    <property type="entry name" value="PTS_EIIC"/>
</dbReference>